<protein>
    <recommendedName>
        <fullName evidence="1">HP0268 domain-containing protein</fullName>
    </recommendedName>
</protein>
<evidence type="ECO:0000259" key="1">
    <source>
        <dbReference type="Pfam" id="PF18618"/>
    </source>
</evidence>
<dbReference type="RefSeq" id="WP_034289499.1">
    <property type="nucleotide sequence ID" value="NZ_JAIGYP010000005.1"/>
</dbReference>
<gene>
    <name evidence="2" type="ORF">K4G57_04730</name>
</gene>
<dbReference type="Pfam" id="PF18618">
    <property type="entry name" value="HP0268"/>
    <property type="match status" value="1"/>
</dbReference>
<feature type="domain" description="HP0268" evidence="1">
    <location>
        <begin position="1"/>
        <end position="80"/>
    </location>
</feature>
<evidence type="ECO:0000313" key="3">
    <source>
        <dbReference type="Proteomes" id="UP000700059"/>
    </source>
</evidence>
<dbReference type="InterPro" id="IPR040748">
    <property type="entry name" value="HP0268"/>
</dbReference>
<organism evidence="2 3">
    <name type="scientific">Helicobacter turcicus</name>
    <dbReference type="NCBI Taxonomy" id="2867412"/>
    <lineage>
        <taxon>Bacteria</taxon>
        <taxon>Pseudomonadati</taxon>
        <taxon>Campylobacterota</taxon>
        <taxon>Epsilonproteobacteria</taxon>
        <taxon>Campylobacterales</taxon>
        <taxon>Helicobacteraceae</taxon>
        <taxon>Helicobacter</taxon>
    </lineage>
</organism>
<name>A0ABS7JMY5_9HELI</name>
<comment type="caution">
    <text evidence="2">The sequence shown here is derived from an EMBL/GenBank/DDBJ whole genome shotgun (WGS) entry which is preliminary data.</text>
</comment>
<reference evidence="2 3" key="1">
    <citation type="submission" date="2021-08" db="EMBL/GenBank/DDBJ databases">
        <title>Helicobacter spp. isolated from feces of Anatolian Ground Squirrel (Spermophilus xanthoprymnus) in Turkey.</title>
        <authorList>
            <person name="Aydin F."/>
            <person name="Abay S."/>
            <person name="Kayman T."/>
            <person name="Karakaya E."/>
            <person name="Saticioglu I.B."/>
        </authorList>
    </citation>
    <scope>NUCLEOTIDE SEQUENCE [LARGE SCALE GENOMIC DNA]</scope>
    <source>
        <strain evidence="2 3">Faydin-H70</strain>
    </source>
</reference>
<sequence>MDIKLARTHINEKPAKITVKKLEEMLEEKKSDIFYCDKENSHKDMQALLEYFEKKGKRAYFREVRYGLDEGDYMYEIHVL</sequence>
<dbReference type="EMBL" id="JAIGYQ010000005">
    <property type="protein sequence ID" value="MBX7490769.1"/>
    <property type="molecule type" value="Genomic_DNA"/>
</dbReference>
<accession>A0ABS7JMY5</accession>
<keyword evidence="3" id="KW-1185">Reference proteome</keyword>
<proteinExistence type="predicted"/>
<dbReference type="Proteomes" id="UP000700059">
    <property type="component" value="Unassembled WGS sequence"/>
</dbReference>
<evidence type="ECO:0000313" key="2">
    <source>
        <dbReference type="EMBL" id="MBX7490769.1"/>
    </source>
</evidence>